<organism evidence="3 4">
    <name type="scientific">Dufourea novaeangliae</name>
    <name type="common">Sweat bee</name>
    <dbReference type="NCBI Taxonomy" id="178035"/>
    <lineage>
        <taxon>Eukaryota</taxon>
        <taxon>Metazoa</taxon>
        <taxon>Ecdysozoa</taxon>
        <taxon>Arthropoda</taxon>
        <taxon>Hexapoda</taxon>
        <taxon>Insecta</taxon>
        <taxon>Pterygota</taxon>
        <taxon>Neoptera</taxon>
        <taxon>Endopterygota</taxon>
        <taxon>Hymenoptera</taxon>
        <taxon>Apocrita</taxon>
        <taxon>Aculeata</taxon>
        <taxon>Apoidea</taxon>
        <taxon>Anthophila</taxon>
        <taxon>Halictidae</taxon>
        <taxon>Rophitinae</taxon>
        <taxon>Dufourea</taxon>
    </lineage>
</organism>
<feature type="compositionally biased region" description="Basic and acidic residues" evidence="1">
    <location>
        <begin position="172"/>
        <end position="181"/>
    </location>
</feature>
<dbReference type="Pfam" id="PF13961">
    <property type="entry name" value="DUF4219"/>
    <property type="match status" value="1"/>
</dbReference>
<dbReference type="Pfam" id="PF14223">
    <property type="entry name" value="Retrotran_gag_2"/>
    <property type="match status" value="1"/>
</dbReference>
<name>A0A154PR72_DUFNO</name>
<protein>
    <recommendedName>
        <fullName evidence="2">DUF4219 domain-containing protein</fullName>
    </recommendedName>
</protein>
<gene>
    <name evidence="3" type="ORF">WN55_06998</name>
</gene>
<evidence type="ECO:0000313" key="4">
    <source>
        <dbReference type="Proteomes" id="UP000076502"/>
    </source>
</evidence>
<proteinExistence type="predicted"/>
<reference evidence="3 4" key="1">
    <citation type="submission" date="2015-07" db="EMBL/GenBank/DDBJ databases">
        <title>The genome of Dufourea novaeangliae.</title>
        <authorList>
            <person name="Pan H."/>
            <person name="Kapheim K."/>
        </authorList>
    </citation>
    <scope>NUCLEOTIDE SEQUENCE [LARGE SCALE GENOMIC DNA]</scope>
    <source>
        <strain evidence="3">0120121106</strain>
        <tissue evidence="3">Whole body</tissue>
    </source>
</reference>
<dbReference type="PANTHER" id="PTHR47481:SF14">
    <property type="entry name" value="RETROTRANSPOSON COPIA-LIKE N-TERMINAL DOMAIN-CONTAINING PROTEIN"/>
    <property type="match status" value="1"/>
</dbReference>
<feature type="domain" description="DUF4219" evidence="2">
    <location>
        <begin position="15"/>
        <end position="39"/>
    </location>
</feature>
<feature type="compositionally biased region" description="Basic residues" evidence="1">
    <location>
        <begin position="182"/>
        <end position="192"/>
    </location>
</feature>
<sequence>MAALHSIHHIEKLHETNYESWKLQMKSVLICNELWAYVNGKITPTPENLDVWNNKDEKALASTLLSVSKNQLLHIKKAETSAVAWGLLQDTNESKEQLEEAGINIPDELLSIMLLNSLPTEYEAFCITIESRDDIPSVESLKLKLIEQEARRDDQVTKESIPNNDALFVKGKPNEHNDHRGNTRGRSSRYKSTKYSGDCFKGGK</sequence>
<dbReference type="Proteomes" id="UP000076502">
    <property type="component" value="Unassembled WGS sequence"/>
</dbReference>
<dbReference type="InterPro" id="IPR025314">
    <property type="entry name" value="DUF4219"/>
</dbReference>
<evidence type="ECO:0000256" key="1">
    <source>
        <dbReference type="SAM" id="MobiDB-lite"/>
    </source>
</evidence>
<evidence type="ECO:0000259" key="2">
    <source>
        <dbReference type="Pfam" id="PF13961"/>
    </source>
</evidence>
<dbReference type="PANTHER" id="PTHR47481">
    <property type="match status" value="1"/>
</dbReference>
<keyword evidence="4" id="KW-1185">Reference proteome</keyword>
<dbReference type="EMBL" id="KQ435069">
    <property type="protein sequence ID" value="KZC14392.1"/>
    <property type="molecule type" value="Genomic_DNA"/>
</dbReference>
<feature type="region of interest" description="Disordered" evidence="1">
    <location>
        <begin position="152"/>
        <end position="204"/>
    </location>
</feature>
<evidence type="ECO:0000313" key="3">
    <source>
        <dbReference type="EMBL" id="KZC14392.1"/>
    </source>
</evidence>
<dbReference type="OrthoDB" id="7614122at2759"/>
<accession>A0A154PR72</accession>
<dbReference type="AlphaFoldDB" id="A0A154PR72"/>